<feature type="compositionally biased region" description="Low complexity" evidence="1">
    <location>
        <begin position="80"/>
        <end position="91"/>
    </location>
</feature>
<name>A0A1M2VRA3_TRAPU</name>
<organism evidence="2 3">
    <name type="scientific">Trametes pubescens</name>
    <name type="common">White-rot fungus</name>
    <dbReference type="NCBI Taxonomy" id="154538"/>
    <lineage>
        <taxon>Eukaryota</taxon>
        <taxon>Fungi</taxon>
        <taxon>Dikarya</taxon>
        <taxon>Basidiomycota</taxon>
        <taxon>Agaricomycotina</taxon>
        <taxon>Agaricomycetes</taxon>
        <taxon>Polyporales</taxon>
        <taxon>Polyporaceae</taxon>
        <taxon>Trametes</taxon>
    </lineage>
</organism>
<reference evidence="2 3" key="1">
    <citation type="submission" date="2016-10" db="EMBL/GenBank/DDBJ databases">
        <title>Genome sequence of the basidiomycete white-rot fungus Trametes pubescens.</title>
        <authorList>
            <person name="Makela M.R."/>
            <person name="Granchi Z."/>
            <person name="Peng M."/>
            <person name="De Vries R.P."/>
            <person name="Grigoriev I."/>
            <person name="Riley R."/>
            <person name="Hilden K."/>
        </authorList>
    </citation>
    <scope>NUCLEOTIDE SEQUENCE [LARGE SCALE GENOMIC DNA]</scope>
    <source>
        <strain evidence="2 3">FBCC735</strain>
    </source>
</reference>
<dbReference type="EMBL" id="MNAD01000814">
    <property type="protein sequence ID" value="OJT10134.1"/>
    <property type="molecule type" value="Genomic_DNA"/>
</dbReference>
<sequence length="138" mass="15039">MFDVSRGSQQATVLPYLRDLARRRTMRTPVMSATPTPDYRSPPQEPVARATSARARANEPAGHATSAHAQAKRPAERSDSSSSPPASACARMKCPERPAHNLSSEEPLISARARIRLGTDRSTDDLDLNPQINEPNIP</sequence>
<dbReference type="AlphaFoldDB" id="A0A1M2VRA3"/>
<keyword evidence="3" id="KW-1185">Reference proteome</keyword>
<evidence type="ECO:0000313" key="2">
    <source>
        <dbReference type="EMBL" id="OJT10134.1"/>
    </source>
</evidence>
<dbReference type="Proteomes" id="UP000184267">
    <property type="component" value="Unassembled WGS sequence"/>
</dbReference>
<evidence type="ECO:0000256" key="1">
    <source>
        <dbReference type="SAM" id="MobiDB-lite"/>
    </source>
</evidence>
<gene>
    <name evidence="2" type="ORF">TRAPUB_13384</name>
</gene>
<feature type="compositionally biased region" description="Polar residues" evidence="1">
    <location>
        <begin position="1"/>
        <end position="12"/>
    </location>
</feature>
<comment type="caution">
    <text evidence="2">The sequence shown here is derived from an EMBL/GenBank/DDBJ whole genome shotgun (WGS) entry which is preliminary data.</text>
</comment>
<proteinExistence type="predicted"/>
<protein>
    <submittedName>
        <fullName evidence="2">Uncharacterized protein</fullName>
    </submittedName>
</protein>
<feature type="region of interest" description="Disordered" evidence="1">
    <location>
        <begin position="1"/>
        <end position="138"/>
    </location>
</feature>
<evidence type="ECO:0000313" key="3">
    <source>
        <dbReference type="Proteomes" id="UP000184267"/>
    </source>
</evidence>
<accession>A0A1M2VRA3</accession>